<gene>
    <name evidence="10" type="ORF">KUTeg_019316</name>
</gene>
<proteinExistence type="inferred from homology"/>
<accession>A0ABQ9EHA6</accession>
<evidence type="ECO:0000259" key="9">
    <source>
        <dbReference type="Pfam" id="PF08511"/>
    </source>
</evidence>
<evidence type="ECO:0000256" key="2">
    <source>
        <dbReference type="ARBA" id="ARBA00004749"/>
    </source>
</evidence>
<keyword evidence="4 8" id="KW-0831">Ubiquinone biosynthesis</keyword>
<evidence type="ECO:0000313" key="11">
    <source>
        <dbReference type="Proteomes" id="UP001217089"/>
    </source>
</evidence>
<dbReference type="Pfam" id="PF08511">
    <property type="entry name" value="COQ9"/>
    <property type="match status" value="1"/>
</dbReference>
<comment type="subcellular location">
    <subcellularLocation>
        <location evidence="1 8">Mitochondrion</location>
    </subcellularLocation>
</comment>
<evidence type="ECO:0000256" key="8">
    <source>
        <dbReference type="RuleBase" id="RU366063"/>
    </source>
</evidence>
<dbReference type="EMBL" id="JARBDR010000917">
    <property type="protein sequence ID" value="KAJ8302920.1"/>
    <property type="molecule type" value="Genomic_DNA"/>
</dbReference>
<keyword evidence="6 8" id="KW-0446">Lipid-binding</keyword>
<dbReference type="InterPro" id="IPR013718">
    <property type="entry name" value="COQ9_C"/>
</dbReference>
<sequence length="178" mass="20842">MGFGPELDPPEFSKEETEKEYQTKQCILKASLPKIRTQPFISQAIETRLRMIIPYMDKWPQAMAIQTLPQNSWEAWSNLGKLVDDIWHYTGDKSTDFNWYTKRATLAGVYKSTEIFMLQDKSDDYEETWHFLNRRLDDLTSFSKFSKNAQEMGSVMSEGMVGACIMTRNILGMNNRWR</sequence>
<comment type="similarity">
    <text evidence="3 8">Belongs to the COQ9 family.</text>
</comment>
<evidence type="ECO:0000256" key="3">
    <source>
        <dbReference type="ARBA" id="ARBA00010766"/>
    </source>
</evidence>
<dbReference type="PANTHER" id="PTHR21427">
    <property type="entry name" value="UBIQUINONE BIOSYNTHESIS PROTEIN COQ9, MITOCHONDRIAL"/>
    <property type="match status" value="1"/>
</dbReference>
<dbReference type="NCBIfam" id="TIGR02396">
    <property type="entry name" value="diverge_rpsU"/>
    <property type="match status" value="1"/>
</dbReference>
<dbReference type="InterPro" id="IPR012762">
    <property type="entry name" value="Ubiq_biosynth_COQ9"/>
</dbReference>
<keyword evidence="11" id="KW-1185">Reference proteome</keyword>
<evidence type="ECO:0000256" key="6">
    <source>
        <dbReference type="ARBA" id="ARBA00023121"/>
    </source>
</evidence>
<evidence type="ECO:0000313" key="10">
    <source>
        <dbReference type="EMBL" id="KAJ8302920.1"/>
    </source>
</evidence>
<feature type="domain" description="COQ9 C-terminal" evidence="9">
    <location>
        <begin position="75"/>
        <end position="142"/>
    </location>
</feature>
<comment type="pathway">
    <text evidence="2 8">Cofactor biosynthesis; ubiquinone biosynthesis.</text>
</comment>
<comment type="function">
    <text evidence="8">Membrane-associated protein that warps the membrane surface to access and bind aromatic isoprenes with high specificity, including ubiquinone (CoQ) isoprene intermediates and presents them directly to Coq7, therefore facilitating the Coq7-mediated hydroxylase step. Participates in the biosynthesis of coenzyme Q, also named ubiquinone, an essential lipid-soluble electron transporter for aerobic cellular respiration.</text>
</comment>
<keyword evidence="5" id="KW-0809">Transit peptide</keyword>
<comment type="caution">
    <text evidence="10">The sequence shown here is derived from an EMBL/GenBank/DDBJ whole genome shotgun (WGS) entry which is preliminary data.</text>
</comment>
<evidence type="ECO:0000256" key="5">
    <source>
        <dbReference type="ARBA" id="ARBA00022946"/>
    </source>
</evidence>
<organism evidence="10 11">
    <name type="scientific">Tegillarca granosa</name>
    <name type="common">Malaysian cockle</name>
    <name type="synonym">Anadara granosa</name>
    <dbReference type="NCBI Taxonomy" id="220873"/>
    <lineage>
        <taxon>Eukaryota</taxon>
        <taxon>Metazoa</taxon>
        <taxon>Spiralia</taxon>
        <taxon>Lophotrochozoa</taxon>
        <taxon>Mollusca</taxon>
        <taxon>Bivalvia</taxon>
        <taxon>Autobranchia</taxon>
        <taxon>Pteriomorphia</taxon>
        <taxon>Arcoida</taxon>
        <taxon>Arcoidea</taxon>
        <taxon>Arcidae</taxon>
        <taxon>Tegillarca</taxon>
    </lineage>
</organism>
<protein>
    <recommendedName>
        <fullName evidence="8">Ubiquinone biosynthesis protein</fullName>
    </recommendedName>
</protein>
<evidence type="ECO:0000256" key="1">
    <source>
        <dbReference type="ARBA" id="ARBA00004173"/>
    </source>
</evidence>
<dbReference type="Proteomes" id="UP001217089">
    <property type="component" value="Unassembled WGS sequence"/>
</dbReference>
<reference evidence="10 11" key="1">
    <citation type="submission" date="2022-12" db="EMBL/GenBank/DDBJ databases">
        <title>Chromosome-level genome of Tegillarca granosa.</title>
        <authorList>
            <person name="Kim J."/>
        </authorList>
    </citation>
    <scope>NUCLEOTIDE SEQUENCE [LARGE SCALE GENOMIC DNA]</scope>
    <source>
        <strain evidence="10">Teg-2019</strain>
        <tissue evidence="10">Adductor muscle</tissue>
    </source>
</reference>
<dbReference type="PANTHER" id="PTHR21427:SF19">
    <property type="entry name" value="UBIQUINONE BIOSYNTHESIS PROTEIN COQ9, MITOCHONDRIAL"/>
    <property type="match status" value="1"/>
</dbReference>
<evidence type="ECO:0000256" key="7">
    <source>
        <dbReference type="ARBA" id="ARBA00023128"/>
    </source>
</evidence>
<name>A0ABQ9EHA6_TEGGR</name>
<dbReference type="Gene3D" id="1.10.357.10">
    <property type="entry name" value="Tetracycline Repressor, domain 2"/>
    <property type="match status" value="1"/>
</dbReference>
<evidence type="ECO:0000256" key="4">
    <source>
        <dbReference type="ARBA" id="ARBA00022688"/>
    </source>
</evidence>
<keyword evidence="7 8" id="KW-0496">Mitochondrion</keyword>